<keyword evidence="5" id="KW-1185">Reference proteome</keyword>
<feature type="chain" id="PRO_5042570810" description="Transmembrane protein" evidence="3">
    <location>
        <begin position="23"/>
        <end position="717"/>
    </location>
</feature>
<dbReference type="AlphaFoldDB" id="A0AAJ1PQN2"/>
<protein>
    <recommendedName>
        <fullName evidence="6">Transmembrane protein</fullName>
    </recommendedName>
</protein>
<comment type="caution">
    <text evidence="4">The sequence shown here is derived from an EMBL/GenBank/DDBJ whole genome shotgun (WGS) entry which is preliminary data.</text>
</comment>
<name>A0AAJ1PQN2_9MOLU</name>
<keyword evidence="2" id="KW-0472">Membrane</keyword>
<accession>A0AAJ1PQN2</accession>
<evidence type="ECO:0000313" key="4">
    <source>
        <dbReference type="EMBL" id="MDJ1645559.1"/>
    </source>
</evidence>
<feature type="signal peptide" evidence="3">
    <location>
        <begin position="1"/>
        <end position="22"/>
    </location>
</feature>
<organism evidence="4 5">
    <name type="scientific">Mycoplasma phocimorsus</name>
    <dbReference type="NCBI Taxonomy" id="3045839"/>
    <lineage>
        <taxon>Bacteria</taxon>
        <taxon>Bacillati</taxon>
        <taxon>Mycoplasmatota</taxon>
        <taxon>Mollicutes</taxon>
        <taxon>Mycoplasmataceae</taxon>
        <taxon>Mycoplasma</taxon>
    </lineage>
</organism>
<keyword evidence="3" id="KW-0732">Signal</keyword>
<evidence type="ECO:0000313" key="5">
    <source>
        <dbReference type="Proteomes" id="UP001224428"/>
    </source>
</evidence>
<feature type="transmembrane region" description="Helical" evidence="2">
    <location>
        <begin position="661"/>
        <end position="681"/>
    </location>
</feature>
<keyword evidence="2" id="KW-1133">Transmembrane helix</keyword>
<feature type="region of interest" description="Disordered" evidence="1">
    <location>
        <begin position="25"/>
        <end position="54"/>
    </location>
</feature>
<dbReference type="Proteomes" id="UP001224428">
    <property type="component" value="Unassembled WGS sequence"/>
</dbReference>
<evidence type="ECO:0000256" key="1">
    <source>
        <dbReference type="SAM" id="MobiDB-lite"/>
    </source>
</evidence>
<feature type="compositionally biased region" description="Pro residues" evidence="1">
    <location>
        <begin position="290"/>
        <end position="315"/>
    </location>
</feature>
<reference evidence="4" key="1">
    <citation type="submission" date="2023-05" db="EMBL/GenBank/DDBJ databases">
        <title>Mycoplasma phocimorsus sp. nov., isolated from Scandinavian patients with seal finger or septic arthritis after contact with seals.</title>
        <authorList>
            <person name="Skafte-Holm A."/>
            <person name="Pedersen T.R."/>
            <person name="Froelund M."/>
            <person name="Stegger M."/>
            <person name="Qvortrup K."/>
            <person name="Michaels D.L."/>
            <person name="Brown D.R."/>
            <person name="Jensen J.S."/>
        </authorList>
    </citation>
    <scope>NUCLEOTIDE SEQUENCE</scope>
    <source>
        <strain evidence="4">M5725</strain>
    </source>
</reference>
<evidence type="ECO:0000256" key="2">
    <source>
        <dbReference type="SAM" id="Phobius"/>
    </source>
</evidence>
<feature type="region of interest" description="Disordered" evidence="1">
    <location>
        <begin position="278"/>
        <end position="338"/>
    </location>
</feature>
<evidence type="ECO:0008006" key="6">
    <source>
        <dbReference type="Google" id="ProtNLM"/>
    </source>
</evidence>
<keyword evidence="2" id="KW-0812">Transmembrane</keyword>
<dbReference type="RefSeq" id="WP_283827102.1">
    <property type="nucleotide sequence ID" value="NZ_JASDDP010000006.1"/>
</dbReference>
<gene>
    <name evidence="4" type="ORF">QLQ80_00445</name>
</gene>
<feature type="compositionally biased region" description="Basic and acidic residues" evidence="1">
    <location>
        <begin position="278"/>
        <end position="289"/>
    </location>
</feature>
<sequence length="717" mass="83661">MSKIWKLLMPLTIACLPLALVSAENEPKKELTEEEKKKLEEEKAAEEKKNNPEEYTKLFNSKGKDFLKSIFNEFVKKLDEKIIDGKKAYDNAEKEKDFEKIKDAASEILVFEKYKEYFTKKDDDEYVLKDEFINNPEKYGISLTFLKAITTAKKLTSAKIKFDGRDFVDIVTSQDNNYDKILNIGGKIDDEKEIVNPLTYKKVDEKIAKYFSALKSKFEKIFLPDEIPKVKLRLEIKHEKVEFVPIIDEKFDGDWDKFLKKIFQNEFIKFDLENNKVKDEEKEKEKEKPQPQPKPQPKPKPAPPDQPKPAPPAKPKPSDQERDFPKESSPQVPHDPQAEILKIPDLIPYFENIDSRNFLDANHFLQLIDPKKPIFFNPVNTRYSYSLNSITGSGNKISVEGTITDLLEADRGKKISRTFKTNVSLDEYRYKQIDLAIEKNKYFQEKMKEFYDALKVGEHLDYEKLTLPEQKSTLRKIIERGVLFLLNENESKMQFFLKEDYSVKQAFDHFIKYLVSLKIEGDELEANLNLLQALAAQNDRMFKLTIFENIYKNEDAVIKINRIYDKLNLEKEQVNEFNRNTFLSFKQLNRIMKSDIVDYTSWYDKYVRATAIALNNASKLWQLGKNFAKTDLEKDGDIFRNIQKEIKDINKAIKREQDTSLIIIFSVFIFLSLIMMLLGFIMISKNNKTRNKLIIILLTLGSFILAAGIVGLLLILI</sequence>
<dbReference type="EMBL" id="JASDDP010000006">
    <property type="protein sequence ID" value="MDJ1645559.1"/>
    <property type="molecule type" value="Genomic_DNA"/>
</dbReference>
<feature type="transmembrane region" description="Helical" evidence="2">
    <location>
        <begin position="693"/>
        <end position="716"/>
    </location>
</feature>
<proteinExistence type="predicted"/>
<feature type="compositionally biased region" description="Basic and acidic residues" evidence="1">
    <location>
        <begin position="316"/>
        <end position="326"/>
    </location>
</feature>
<evidence type="ECO:0000256" key="3">
    <source>
        <dbReference type="SAM" id="SignalP"/>
    </source>
</evidence>